<sequence length="183" mass="19176">MSVNWIMQEAAGLAGVTPQSGMGGSKHLCCNGLRFSFHNGGMNAKWDPDTYDFDRGARGAMADSNGQLSMLADLAGDAAMVDMARVRELDVVLVGNQMAGCEVVYLGAPVDSDIGRRWGWITMLWTIGDEGLAGWGETEGGAPPRGPVDPSGGYDGFRAMPVDDVPPLTVKPTVRPAEGSGAS</sequence>
<accession>A0A346XU91</accession>
<evidence type="ECO:0000313" key="3">
    <source>
        <dbReference type="Proteomes" id="UP000264006"/>
    </source>
</evidence>
<proteinExistence type="predicted"/>
<reference evidence="2 3" key="1">
    <citation type="submission" date="2018-09" db="EMBL/GenBank/DDBJ databases">
        <title>Complete genome sequence of Euzebya sp. DY32-46 isolated from seawater of Pacific Ocean.</title>
        <authorList>
            <person name="Xu L."/>
            <person name="Wu Y.-H."/>
            <person name="Xu X.-W."/>
        </authorList>
    </citation>
    <scope>NUCLEOTIDE SEQUENCE [LARGE SCALE GENOMIC DNA]</scope>
    <source>
        <strain evidence="2 3">DY32-46</strain>
    </source>
</reference>
<dbReference type="EMBL" id="CP031165">
    <property type="protein sequence ID" value="AXV05788.1"/>
    <property type="molecule type" value="Genomic_DNA"/>
</dbReference>
<evidence type="ECO:0000313" key="2">
    <source>
        <dbReference type="EMBL" id="AXV05788.1"/>
    </source>
</evidence>
<organism evidence="2 3">
    <name type="scientific">Euzebya pacifica</name>
    <dbReference type="NCBI Taxonomy" id="1608957"/>
    <lineage>
        <taxon>Bacteria</taxon>
        <taxon>Bacillati</taxon>
        <taxon>Actinomycetota</taxon>
        <taxon>Nitriliruptoria</taxon>
        <taxon>Euzebyales</taxon>
    </lineage>
</organism>
<evidence type="ECO:0000256" key="1">
    <source>
        <dbReference type="SAM" id="MobiDB-lite"/>
    </source>
</evidence>
<name>A0A346XU91_9ACTN</name>
<gene>
    <name evidence="2" type="ORF">DVS28_a1087</name>
</gene>
<dbReference type="KEGG" id="euz:DVS28_a1087"/>
<dbReference type="AlphaFoldDB" id="A0A346XU91"/>
<feature type="region of interest" description="Disordered" evidence="1">
    <location>
        <begin position="135"/>
        <end position="183"/>
    </location>
</feature>
<protein>
    <submittedName>
        <fullName evidence="2">Uncharacterized protein</fullName>
    </submittedName>
</protein>
<dbReference type="Proteomes" id="UP000264006">
    <property type="component" value="Chromosome"/>
</dbReference>
<keyword evidence="3" id="KW-1185">Reference proteome</keyword>